<sequence length="225" mass="21948">MSRHLAPAPAATAPRFPVRRAGLAALVAAVALVAGMLAGSAVTSAAFTDAARLGLGAGGVGSDDPFDVVLVDAAGTARQAAPGTPLAVDLPDRDLLVPGRTVETTLRIANNHASIAAALSATVAAAPVAGTPDITPHLRVTVLGPDGGALLDGATPGTPADLGVLTARGGAAVADGAAWSEGAAGSWTTVTVRVHLLDVPATEALNGGLARLTVRLDATSTEETA</sequence>
<name>A0A511FGV3_9CELL</name>
<dbReference type="Proteomes" id="UP000564629">
    <property type="component" value="Unassembled WGS sequence"/>
</dbReference>
<evidence type="ECO:0000313" key="3">
    <source>
        <dbReference type="Proteomes" id="UP000321723"/>
    </source>
</evidence>
<gene>
    <name evidence="1" type="ORF">CHO01_35280</name>
    <name evidence="2" type="ORF">HNR08_000095</name>
</gene>
<dbReference type="EMBL" id="BJVQ01000079">
    <property type="protein sequence ID" value="GEL48412.1"/>
    <property type="molecule type" value="Genomic_DNA"/>
</dbReference>
<keyword evidence="3" id="KW-1185">Reference proteome</keyword>
<dbReference type="EMBL" id="JACHDN010000001">
    <property type="protein sequence ID" value="MBB5471359.1"/>
    <property type="molecule type" value="Genomic_DNA"/>
</dbReference>
<organism evidence="1 3">
    <name type="scientific">Cellulomonas hominis</name>
    <dbReference type="NCBI Taxonomy" id="156981"/>
    <lineage>
        <taxon>Bacteria</taxon>
        <taxon>Bacillati</taxon>
        <taxon>Actinomycetota</taxon>
        <taxon>Actinomycetes</taxon>
        <taxon>Micrococcales</taxon>
        <taxon>Cellulomonadaceae</taxon>
        <taxon>Cellulomonas</taxon>
    </lineage>
</organism>
<evidence type="ECO:0000313" key="1">
    <source>
        <dbReference type="EMBL" id="GEL48412.1"/>
    </source>
</evidence>
<comment type="caution">
    <text evidence="1">The sequence shown here is derived from an EMBL/GenBank/DDBJ whole genome shotgun (WGS) entry which is preliminary data.</text>
</comment>
<protein>
    <submittedName>
        <fullName evidence="1">Uncharacterized protein</fullName>
    </submittedName>
</protein>
<dbReference type="AlphaFoldDB" id="A0A511FGV3"/>
<reference evidence="1 3" key="1">
    <citation type="submission" date="2019-07" db="EMBL/GenBank/DDBJ databases">
        <title>Whole genome shotgun sequence of Cellulomonas hominis NBRC 16055.</title>
        <authorList>
            <person name="Hosoyama A."/>
            <person name="Uohara A."/>
            <person name="Ohji S."/>
            <person name="Ichikawa N."/>
        </authorList>
    </citation>
    <scope>NUCLEOTIDE SEQUENCE [LARGE SCALE GENOMIC DNA]</scope>
    <source>
        <strain evidence="1 3">NBRC 16055</strain>
    </source>
</reference>
<dbReference type="RefSeq" id="WP_168432044.1">
    <property type="nucleotide sequence ID" value="NZ_BJVQ01000079.1"/>
</dbReference>
<proteinExistence type="predicted"/>
<reference evidence="2 4" key="2">
    <citation type="submission" date="2020-08" db="EMBL/GenBank/DDBJ databases">
        <title>Sequencing the genomes of 1000 actinobacteria strains.</title>
        <authorList>
            <person name="Klenk H.-P."/>
        </authorList>
    </citation>
    <scope>NUCLEOTIDE SEQUENCE [LARGE SCALE GENOMIC DNA]</scope>
    <source>
        <strain evidence="2 4">DSM 9581</strain>
    </source>
</reference>
<accession>A0A511FGV3</accession>
<dbReference type="Proteomes" id="UP000321723">
    <property type="component" value="Unassembled WGS sequence"/>
</dbReference>
<evidence type="ECO:0000313" key="2">
    <source>
        <dbReference type="EMBL" id="MBB5471359.1"/>
    </source>
</evidence>
<evidence type="ECO:0000313" key="4">
    <source>
        <dbReference type="Proteomes" id="UP000564629"/>
    </source>
</evidence>